<evidence type="ECO:0000259" key="1">
    <source>
        <dbReference type="PROSITE" id="PS51112"/>
    </source>
</evidence>
<proteinExistence type="predicted"/>
<keyword evidence="3" id="KW-1185">Reference proteome</keyword>
<dbReference type="PROSITE" id="PS51112">
    <property type="entry name" value="AMMECR1"/>
    <property type="match status" value="1"/>
</dbReference>
<evidence type="ECO:0000313" key="3">
    <source>
        <dbReference type="Proteomes" id="UP000054107"/>
    </source>
</evidence>
<name>A0A0B7N3J1_9FUNG</name>
<dbReference type="InterPro" id="IPR036071">
    <property type="entry name" value="AMMECR1_dom_sf"/>
</dbReference>
<dbReference type="InterPro" id="IPR027485">
    <property type="entry name" value="AMMECR1_N"/>
</dbReference>
<dbReference type="SUPFAM" id="SSF143447">
    <property type="entry name" value="AMMECR1-like"/>
    <property type="match status" value="1"/>
</dbReference>
<organism evidence="2 3">
    <name type="scientific">Parasitella parasitica</name>
    <dbReference type="NCBI Taxonomy" id="35722"/>
    <lineage>
        <taxon>Eukaryota</taxon>
        <taxon>Fungi</taxon>
        <taxon>Fungi incertae sedis</taxon>
        <taxon>Mucoromycota</taxon>
        <taxon>Mucoromycotina</taxon>
        <taxon>Mucoromycetes</taxon>
        <taxon>Mucorales</taxon>
        <taxon>Mucorineae</taxon>
        <taxon>Mucoraceae</taxon>
        <taxon>Parasitella</taxon>
    </lineage>
</organism>
<feature type="domain" description="AMMECR1" evidence="1">
    <location>
        <begin position="1"/>
        <end position="192"/>
    </location>
</feature>
<accession>A0A0B7N3J1</accession>
<dbReference type="Pfam" id="PF01871">
    <property type="entry name" value="AMMECR1"/>
    <property type="match status" value="1"/>
</dbReference>
<dbReference type="NCBIfam" id="TIGR00296">
    <property type="entry name" value="TIGR00296 family protein"/>
    <property type="match status" value="1"/>
</dbReference>
<dbReference type="Gene3D" id="3.30.700.20">
    <property type="entry name" value="Hypothetical protein ph0010, domain 1"/>
    <property type="match status" value="1"/>
</dbReference>
<reference evidence="2 3" key="1">
    <citation type="submission" date="2014-09" db="EMBL/GenBank/DDBJ databases">
        <authorList>
            <person name="Ellenberger Sabrina"/>
        </authorList>
    </citation>
    <scope>NUCLEOTIDE SEQUENCE [LARGE SCALE GENOMIC DNA]</scope>
    <source>
        <strain evidence="2 3">CBS 412.66</strain>
    </source>
</reference>
<dbReference type="InterPro" id="IPR002733">
    <property type="entry name" value="AMMECR1_domain"/>
</dbReference>
<sequence length="192" mass="22086">MRSVVLKEHVQFCFQVLISRLNDTTPPQPTFPNDSYPLFVTWHKKTQNDDLQLRGCIGNFNPMPLQTGLSKYALISALEDPRFPPITLSEIPLLTCAVSLLTDFEKAKDYLDWEVGTHGIWIEFIQTNGKRETATYLPEVMIEQNWTKKQAIRSLLKKGNYTGEITENYCLNSIILTRYQSQKLEEALSITK</sequence>
<dbReference type="EMBL" id="LN723094">
    <property type="protein sequence ID" value="CEP10080.1"/>
    <property type="molecule type" value="Genomic_DNA"/>
</dbReference>
<dbReference type="PANTHER" id="PTHR13016">
    <property type="entry name" value="AMMECR1 HOMOLOG"/>
    <property type="match status" value="1"/>
</dbReference>
<evidence type="ECO:0000313" key="2">
    <source>
        <dbReference type="EMBL" id="CEP10080.1"/>
    </source>
</evidence>
<dbReference type="STRING" id="35722.A0A0B7N3J1"/>
<dbReference type="PANTHER" id="PTHR13016:SF0">
    <property type="entry name" value="AMME SYNDROME CANDIDATE GENE 1 PROTEIN"/>
    <property type="match status" value="1"/>
</dbReference>
<dbReference type="OrthoDB" id="24630at2759"/>
<dbReference type="AlphaFoldDB" id="A0A0B7N3J1"/>
<gene>
    <name evidence="2" type="primary">PARPA_03699.1 scaffold 9273</name>
</gene>
<protein>
    <recommendedName>
        <fullName evidence="1">AMMECR1 domain-containing protein</fullName>
    </recommendedName>
</protein>
<dbReference type="Proteomes" id="UP000054107">
    <property type="component" value="Unassembled WGS sequence"/>
</dbReference>
<dbReference type="InterPro" id="IPR023473">
    <property type="entry name" value="AMMECR1"/>
</dbReference>